<dbReference type="PANTHER" id="PTHR23213">
    <property type="entry name" value="FORMIN-RELATED"/>
    <property type="match status" value="1"/>
</dbReference>
<dbReference type="SUPFAM" id="SSF101447">
    <property type="entry name" value="Formin homology 2 domain (FH2 domain)"/>
    <property type="match status" value="1"/>
</dbReference>
<name>A0AAN8YA60_SOLBU</name>
<dbReference type="PROSITE" id="PS51444">
    <property type="entry name" value="FH2"/>
    <property type="match status" value="1"/>
</dbReference>
<evidence type="ECO:0000313" key="4">
    <source>
        <dbReference type="Proteomes" id="UP001371456"/>
    </source>
</evidence>
<accession>A0AAN8YA60</accession>
<gene>
    <name evidence="3" type="ORF">RDI58_018462</name>
</gene>
<keyword evidence="4" id="KW-1185">Reference proteome</keyword>
<dbReference type="GO" id="GO:0051015">
    <property type="term" value="F:actin filament binding"/>
    <property type="evidence" value="ECO:0007669"/>
    <property type="project" value="InterPro"/>
</dbReference>
<dbReference type="InterPro" id="IPR042201">
    <property type="entry name" value="FH2_Formin_sf"/>
</dbReference>
<organism evidence="3 4">
    <name type="scientific">Solanum bulbocastanum</name>
    <name type="common">Wild potato</name>
    <dbReference type="NCBI Taxonomy" id="147425"/>
    <lineage>
        <taxon>Eukaryota</taxon>
        <taxon>Viridiplantae</taxon>
        <taxon>Streptophyta</taxon>
        <taxon>Embryophyta</taxon>
        <taxon>Tracheophyta</taxon>
        <taxon>Spermatophyta</taxon>
        <taxon>Magnoliopsida</taxon>
        <taxon>eudicotyledons</taxon>
        <taxon>Gunneridae</taxon>
        <taxon>Pentapetalae</taxon>
        <taxon>asterids</taxon>
        <taxon>lamiids</taxon>
        <taxon>Solanales</taxon>
        <taxon>Solanaceae</taxon>
        <taxon>Solanoideae</taxon>
        <taxon>Solaneae</taxon>
        <taxon>Solanum</taxon>
    </lineage>
</organism>
<dbReference type="InterPro" id="IPR027643">
    <property type="entry name" value="Formin-like_plant"/>
</dbReference>
<dbReference type="InterPro" id="IPR015425">
    <property type="entry name" value="FH2_Formin"/>
</dbReference>
<reference evidence="3 4" key="1">
    <citation type="submission" date="2024-02" db="EMBL/GenBank/DDBJ databases">
        <title>de novo genome assembly of Solanum bulbocastanum strain 11H21.</title>
        <authorList>
            <person name="Hosaka A.J."/>
        </authorList>
    </citation>
    <scope>NUCLEOTIDE SEQUENCE [LARGE SCALE GENOMIC DNA]</scope>
    <source>
        <tissue evidence="3">Young leaves</tissue>
    </source>
</reference>
<comment type="similarity">
    <text evidence="1">Belongs to the formin-like family. Class-I subfamily.</text>
</comment>
<dbReference type="EMBL" id="JBANQN010000007">
    <property type="protein sequence ID" value="KAK6785007.1"/>
    <property type="molecule type" value="Genomic_DNA"/>
</dbReference>
<evidence type="ECO:0000259" key="2">
    <source>
        <dbReference type="PROSITE" id="PS51444"/>
    </source>
</evidence>
<evidence type="ECO:0000313" key="3">
    <source>
        <dbReference type="EMBL" id="KAK6785007.1"/>
    </source>
</evidence>
<protein>
    <recommendedName>
        <fullName evidence="2">FH2 domain-containing protein</fullName>
    </recommendedName>
</protein>
<feature type="domain" description="FH2" evidence="2">
    <location>
        <begin position="1"/>
        <end position="200"/>
    </location>
</feature>
<dbReference type="Gene3D" id="1.20.58.2220">
    <property type="entry name" value="Formin, FH2 domain"/>
    <property type="match status" value="1"/>
</dbReference>
<proteinExistence type="inferred from homology"/>
<dbReference type="Proteomes" id="UP001371456">
    <property type="component" value="Unassembled WGS sequence"/>
</dbReference>
<dbReference type="PANTHER" id="PTHR23213:SF351">
    <property type="entry name" value="FORMIN-LIKE PROTEIN"/>
    <property type="match status" value="1"/>
</dbReference>
<evidence type="ECO:0000256" key="1">
    <source>
        <dbReference type="ARBA" id="ARBA00025793"/>
    </source>
</evidence>
<sequence>MLPKTKLKPFFWDKVLANPDHSMVWLEIKAGLFQFNAEMMDSLFGYIPGDQGKDDRRKVSSSFDQTSQYIQIIDPKRSQNLAILLEALNVTTEEVYDALEEGNELPPELRRPLLKMAPTTDEELKLRVFAGDISQLGPTERLLKSMVAFPFAFKWMEAANSDYLLDTFLSSEEVSSIKESFATLEVASKELRNSTLPETS</sequence>
<dbReference type="GO" id="GO:0045010">
    <property type="term" value="P:actin nucleation"/>
    <property type="evidence" value="ECO:0007669"/>
    <property type="project" value="InterPro"/>
</dbReference>
<dbReference type="Pfam" id="PF02181">
    <property type="entry name" value="FH2"/>
    <property type="match status" value="1"/>
</dbReference>
<comment type="caution">
    <text evidence="3">The sequence shown here is derived from an EMBL/GenBank/DDBJ whole genome shotgun (WGS) entry which is preliminary data.</text>
</comment>
<dbReference type="AlphaFoldDB" id="A0AAN8YA60"/>